<name>K9WK04_9CYAN</name>
<evidence type="ECO:0000313" key="3">
    <source>
        <dbReference type="Proteomes" id="UP000010471"/>
    </source>
</evidence>
<organism evidence="2 3">
    <name type="scientific">Allocoleopsis franciscana PCC 7113</name>
    <dbReference type="NCBI Taxonomy" id="1173027"/>
    <lineage>
        <taxon>Bacteria</taxon>
        <taxon>Bacillati</taxon>
        <taxon>Cyanobacteriota</taxon>
        <taxon>Cyanophyceae</taxon>
        <taxon>Coleofasciculales</taxon>
        <taxon>Coleofasciculaceae</taxon>
        <taxon>Allocoleopsis</taxon>
        <taxon>Allocoleopsis franciscana</taxon>
    </lineage>
</organism>
<sequence>MALDAHEFMQKMQSRINFTDKDKNLLQSEANWGREIAPKMAEHFYAYLNDDPEMNSILHAKEGRLHRLHETFIQWFHEMFTGMDNWGEAYADRRWRIGLVHVQVGILPQHVVPAMANVVHEVGSSIKRDGKDEVLRDALGRICMIDLAFIEQAYVEVTAAAVLQETGWTETLFRRLIASGAGSITH</sequence>
<dbReference type="InterPro" id="IPR012292">
    <property type="entry name" value="Globin/Proto"/>
</dbReference>
<dbReference type="KEGG" id="mic:Mic7113_4438"/>
<dbReference type="EMBL" id="CP003630">
    <property type="protein sequence ID" value="AFZ20131.1"/>
    <property type="molecule type" value="Genomic_DNA"/>
</dbReference>
<dbReference type="PATRIC" id="fig|1173027.3.peg.4909"/>
<dbReference type="SUPFAM" id="SSF46458">
    <property type="entry name" value="Globin-like"/>
    <property type="match status" value="1"/>
</dbReference>
<dbReference type="HOGENOM" id="CLU_1474512_0_0_3"/>
<dbReference type="Gene3D" id="1.10.490.10">
    <property type="entry name" value="Globins"/>
    <property type="match status" value="1"/>
</dbReference>
<proteinExistence type="predicted"/>
<keyword evidence="3" id="KW-1185">Reference proteome</keyword>
<dbReference type="STRING" id="1173027.Mic7113_4438"/>
<dbReference type="InterPro" id="IPR009050">
    <property type="entry name" value="Globin-like_sf"/>
</dbReference>
<reference evidence="2 3" key="1">
    <citation type="submission" date="2012-06" db="EMBL/GenBank/DDBJ databases">
        <title>Finished chromosome of genome of Microcoleus sp. PCC 7113.</title>
        <authorList>
            <consortium name="US DOE Joint Genome Institute"/>
            <person name="Gugger M."/>
            <person name="Coursin T."/>
            <person name="Rippka R."/>
            <person name="Tandeau De Marsac N."/>
            <person name="Huntemann M."/>
            <person name="Wei C.-L."/>
            <person name="Han J."/>
            <person name="Detter J.C."/>
            <person name="Han C."/>
            <person name="Tapia R."/>
            <person name="Chen A."/>
            <person name="Kyrpides N."/>
            <person name="Mavromatis K."/>
            <person name="Markowitz V."/>
            <person name="Szeto E."/>
            <person name="Ivanova N."/>
            <person name="Pagani I."/>
            <person name="Pati A."/>
            <person name="Goodwin L."/>
            <person name="Nordberg H.P."/>
            <person name="Cantor M.N."/>
            <person name="Hua S.X."/>
            <person name="Woyke T."/>
            <person name="Kerfeld C.A."/>
        </authorList>
    </citation>
    <scope>NUCLEOTIDE SEQUENCE [LARGE SCALE GENOMIC DNA]</scope>
    <source>
        <strain evidence="2 3">PCC 7113</strain>
    </source>
</reference>
<dbReference type="GO" id="GO:0020037">
    <property type="term" value="F:heme binding"/>
    <property type="evidence" value="ECO:0007669"/>
    <property type="project" value="InterPro"/>
</dbReference>
<evidence type="ECO:0000313" key="2">
    <source>
        <dbReference type="EMBL" id="AFZ20131.1"/>
    </source>
</evidence>
<evidence type="ECO:0000259" key="1">
    <source>
        <dbReference type="Pfam" id="PF11563"/>
    </source>
</evidence>
<dbReference type="GO" id="GO:0019825">
    <property type="term" value="F:oxygen binding"/>
    <property type="evidence" value="ECO:0007669"/>
    <property type="project" value="InterPro"/>
</dbReference>
<dbReference type="InterPro" id="IPR044398">
    <property type="entry name" value="Globin-sensor_dom"/>
</dbReference>
<protein>
    <recommendedName>
        <fullName evidence="1">Globin-sensor domain-containing protein</fullName>
    </recommendedName>
</protein>
<feature type="domain" description="Globin-sensor" evidence="1">
    <location>
        <begin position="9"/>
        <end position="156"/>
    </location>
</feature>
<dbReference type="AlphaFoldDB" id="K9WK04"/>
<gene>
    <name evidence="2" type="ORF">Mic7113_4438</name>
</gene>
<dbReference type="eggNOG" id="COG2202">
    <property type="taxonomic scope" value="Bacteria"/>
</dbReference>
<dbReference type="RefSeq" id="WP_015184267.1">
    <property type="nucleotide sequence ID" value="NC_019738.1"/>
</dbReference>
<dbReference type="Pfam" id="PF11563">
    <property type="entry name" value="Protoglobin"/>
    <property type="match status" value="1"/>
</dbReference>
<dbReference type="OrthoDB" id="454336at2"/>
<accession>K9WK04</accession>
<dbReference type="Proteomes" id="UP000010471">
    <property type="component" value="Chromosome"/>
</dbReference>